<gene>
    <name evidence="1" type="ORF">KIH73_04255</name>
</gene>
<evidence type="ECO:0000313" key="2">
    <source>
        <dbReference type="Proteomes" id="UP000812844"/>
    </source>
</evidence>
<evidence type="ECO:0000313" key="1">
    <source>
        <dbReference type="EMBL" id="MBW3082600.1"/>
    </source>
</evidence>
<name>A0ABS6W7W9_9BIFI</name>
<dbReference type="EMBL" id="JAHBBD010000007">
    <property type="protein sequence ID" value="MBW3082600.1"/>
    <property type="molecule type" value="Genomic_DNA"/>
</dbReference>
<accession>A0ABS6W7W9</accession>
<protein>
    <submittedName>
        <fullName evidence="1">Uncharacterized protein</fullName>
    </submittedName>
</protein>
<dbReference type="RefSeq" id="WP_219080940.1">
    <property type="nucleotide sequence ID" value="NZ_JAHBBD010000007.1"/>
</dbReference>
<keyword evidence="2" id="KW-1185">Reference proteome</keyword>
<comment type="caution">
    <text evidence="1">The sequence shown here is derived from an EMBL/GenBank/DDBJ whole genome shotgun (WGS) entry which is preliminary data.</text>
</comment>
<reference evidence="1 2" key="1">
    <citation type="submission" date="2021-05" db="EMBL/GenBank/DDBJ databases">
        <title>Phylogenetic classification of ten novel species belonging to the genus Bifidobacterium comprising B. colchicus sp. nov., B. abeli sp. nov., B. bicoloris sp. nov., B. guerezis sp. nov., B. rosaliae sp. nov., B. santillanensis sp. nov., B. argentati sp. nov., B. amazzoni sp. nov., B. pluviali sp. nov., and B. pinnaculum sp. nov.</title>
        <authorList>
            <person name="Lugli G.A."/>
            <person name="Ruiz Garcia L."/>
            <person name="Margolles A."/>
            <person name="Ventura M."/>
        </authorList>
    </citation>
    <scope>NUCLEOTIDE SEQUENCE [LARGE SCALE GENOMIC DNA]</scope>
    <source>
        <strain evidence="1 2">6T3</strain>
    </source>
</reference>
<dbReference type="Proteomes" id="UP000812844">
    <property type="component" value="Unassembled WGS sequence"/>
</dbReference>
<sequence>MTFIIAVHVNEGIVLASDRRTTYSRYITHDSTIENYVGIHVTNSTDKTFLCPNGAGISICGDASFLNKPITGFIQDMIRTKIKSETKVSDIPQTIIDYFKESDTPNTTFLIAGYSSEQQLIYKLNLSTNEVASIDTSAPGAVWDGEVSTLTRLIQPLAIKSDSGIYQDLPNEEILWNYFTLQDAVDFARFAVETTIQTMRFKNVIETVGGAVDILVITPDATKWLQKESLH</sequence>
<proteinExistence type="predicted"/>
<organism evidence="1 2">
    <name type="scientific">Bifidobacterium phasiani</name>
    <dbReference type="NCBI Taxonomy" id="2834431"/>
    <lineage>
        <taxon>Bacteria</taxon>
        <taxon>Bacillati</taxon>
        <taxon>Actinomycetota</taxon>
        <taxon>Actinomycetes</taxon>
        <taxon>Bifidobacteriales</taxon>
        <taxon>Bifidobacteriaceae</taxon>
        <taxon>Bifidobacterium</taxon>
    </lineage>
</organism>